<feature type="region of interest" description="Disordered" evidence="1">
    <location>
        <begin position="120"/>
        <end position="146"/>
    </location>
</feature>
<accession>A0A927IFI9</accession>
<organism evidence="2 3">
    <name type="scientific">Streptomyces chumphonensis</name>
    <dbReference type="NCBI Taxonomy" id="1214925"/>
    <lineage>
        <taxon>Bacteria</taxon>
        <taxon>Bacillati</taxon>
        <taxon>Actinomycetota</taxon>
        <taxon>Actinomycetes</taxon>
        <taxon>Kitasatosporales</taxon>
        <taxon>Streptomycetaceae</taxon>
        <taxon>Streptomyces</taxon>
    </lineage>
</organism>
<evidence type="ECO:0000313" key="2">
    <source>
        <dbReference type="EMBL" id="MBD3934829.1"/>
    </source>
</evidence>
<dbReference type="EMBL" id="JACXYU010000021">
    <property type="protein sequence ID" value="MBD3934829.1"/>
    <property type="molecule type" value="Genomic_DNA"/>
</dbReference>
<evidence type="ECO:0000313" key="3">
    <source>
        <dbReference type="Proteomes" id="UP000632289"/>
    </source>
</evidence>
<evidence type="ECO:0000256" key="1">
    <source>
        <dbReference type="SAM" id="MobiDB-lite"/>
    </source>
</evidence>
<reference evidence="2" key="1">
    <citation type="submission" date="2020-09" db="EMBL/GenBank/DDBJ databases">
        <title>Secondary metabolite and genome analysis of marine Streptomyces chumphonensis KK1-2T.</title>
        <authorList>
            <person name="Phongsopitanun W."/>
            <person name="Kanchanasin P."/>
            <person name="Pittayakhajonwut P."/>
            <person name="Suwanborirux K."/>
            <person name="Tanasupawat S."/>
        </authorList>
    </citation>
    <scope>NUCLEOTIDE SEQUENCE</scope>
    <source>
        <strain evidence="2">KK1-2</strain>
    </source>
</reference>
<proteinExistence type="predicted"/>
<protein>
    <recommendedName>
        <fullName evidence="4">Integrase</fullName>
    </recommendedName>
</protein>
<evidence type="ECO:0008006" key="4">
    <source>
        <dbReference type="Google" id="ProtNLM"/>
    </source>
</evidence>
<dbReference type="RefSeq" id="WP_191212128.1">
    <property type="nucleotide sequence ID" value="NZ_BAABKL010000005.1"/>
</dbReference>
<sequence>MADRSPNTERVYAGRVALYPTYYVQSGMVWNRPGFFELGRFAQWLITEPLPPKGARSTAVRFRSKRTANAVLTTVFEFLRFGSVHGWVPQEVVAQLSEPKYLSFLPARLCGGRTGRVPHLSGPDDQFHGGRRGHRVAAGCPDRAAA</sequence>
<comment type="caution">
    <text evidence="2">The sequence shown here is derived from an EMBL/GenBank/DDBJ whole genome shotgun (WGS) entry which is preliminary data.</text>
</comment>
<name>A0A927IFI9_9ACTN</name>
<keyword evidence="3" id="KW-1185">Reference proteome</keyword>
<dbReference type="AlphaFoldDB" id="A0A927IFI9"/>
<dbReference type="Proteomes" id="UP000632289">
    <property type="component" value="Unassembled WGS sequence"/>
</dbReference>
<gene>
    <name evidence="2" type="ORF">IF129_25115</name>
</gene>